<sequence length="49" mass="4709">MDSTATAASSSSHSPAPAMLAAAISARSTGSGPIDGTDCLNLCISKLGD</sequence>
<evidence type="ECO:0000313" key="2">
    <source>
        <dbReference type="Proteomes" id="UP001187192"/>
    </source>
</evidence>
<comment type="caution">
    <text evidence="1">The sequence shown here is derived from an EMBL/GenBank/DDBJ whole genome shotgun (WGS) entry which is preliminary data.</text>
</comment>
<accession>A0AA87YX74</accession>
<proteinExistence type="predicted"/>
<name>A0AA87YX74_FICCA</name>
<dbReference type="Proteomes" id="UP001187192">
    <property type="component" value="Unassembled WGS sequence"/>
</dbReference>
<dbReference type="EMBL" id="BTGU01008157">
    <property type="protein sequence ID" value="GMN25083.1"/>
    <property type="molecule type" value="Genomic_DNA"/>
</dbReference>
<gene>
    <name evidence="1" type="ORF">TIFTF001_050357</name>
</gene>
<protein>
    <submittedName>
        <fullName evidence="1">Uncharacterized protein</fullName>
    </submittedName>
</protein>
<dbReference type="AlphaFoldDB" id="A0AA87YX74"/>
<evidence type="ECO:0000313" key="1">
    <source>
        <dbReference type="EMBL" id="GMN25083.1"/>
    </source>
</evidence>
<organism evidence="1 2">
    <name type="scientific">Ficus carica</name>
    <name type="common">Common fig</name>
    <dbReference type="NCBI Taxonomy" id="3494"/>
    <lineage>
        <taxon>Eukaryota</taxon>
        <taxon>Viridiplantae</taxon>
        <taxon>Streptophyta</taxon>
        <taxon>Embryophyta</taxon>
        <taxon>Tracheophyta</taxon>
        <taxon>Spermatophyta</taxon>
        <taxon>Magnoliopsida</taxon>
        <taxon>eudicotyledons</taxon>
        <taxon>Gunneridae</taxon>
        <taxon>Pentapetalae</taxon>
        <taxon>rosids</taxon>
        <taxon>fabids</taxon>
        <taxon>Rosales</taxon>
        <taxon>Moraceae</taxon>
        <taxon>Ficeae</taxon>
        <taxon>Ficus</taxon>
    </lineage>
</organism>
<reference evidence="1" key="1">
    <citation type="submission" date="2023-07" db="EMBL/GenBank/DDBJ databases">
        <title>draft genome sequence of fig (Ficus carica).</title>
        <authorList>
            <person name="Takahashi T."/>
            <person name="Nishimura K."/>
        </authorList>
    </citation>
    <scope>NUCLEOTIDE SEQUENCE</scope>
</reference>
<keyword evidence="2" id="KW-1185">Reference proteome</keyword>